<gene>
    <name evidence="3" type="ORF">C7I85_22065</name>
</gene>
<dbReference type="OrthoDB" id="7860729at2"/>
<reference evidence="3 4" key="1">
    <citation type="submission" date="2018-03" db="EMBL/GenBank/DDBJ databases">
        <title>The draft genome of Mesorhizobium soli JCM 19897.</title>
        <authorList>
            <person name="Li L."/>
            <person name="Liu L."/>
            <person name="Liang L."/>
            <person name="Wang T."/>
            <person name="Zhang X."/>
        </authorList>
    </citation>
    <scope>NUCLEOTIDE SEQUENCE [LARGE SCALE GENOMIC DNA]</scope>
    <source>
        <strain evidence="3 4">JCM 19897</strain>
    </source>
</reference>
<evidence type="ECO:0000313" key="4">
    <source>
        <dbReference type="Proteomes" id="UP000240653"/>
    </source>
</evidence>
<dbReference type="Pfam" id="PF07811">
    <property type="entry name" value="TadE"/>
    <property type="match status" value="1"/>
</dbReference>
<name>A0A2P7S5E5_9HYPH</name>
<evidence type="ECO:0000313" key="3">
    <source>
        <dbReference type="EMBL" id="PSJ57672.1"/>
    </source>
</evidence>
<keyword evidence="1" id="KW-0812">Transmembrane</keyword>
<evidence type="ECO:0000259" key="2">
    <source>
        <dbReference type="Pfam" id="PF07811"/>
    </source>
</evidence>
<keyword evidence="4" id="KW-1185">Reference proteome</keyword>
<dbReference type="RefSeq" id="WP_106726205.1">
    <property type="nucleotide sequence ID" value="NZ_PXYL01000013.1"/>
</dbReference>
<dbReference type="InterPro" id="IPR012495">
    <property type="entry name" value="TadE-like_dom"/>
</dbReference>
<organism evidence="3 4">
    <name type="scientific">Pseudaminobacter soli</name>
    <name type="common">ex Li et al. 2025</name>
    <dbReference type="NCBI Taxonomy" id="1295366"/>
    <lineage>
        <taxon>Bacteria</taxon>
        <taxon>Pseudomonadati</taxon>
        <taxon>Pseudomonadota</taxon>
        <taxon>Alphaproteobacteria</taxon>
        <taxon>Hyphomicrobiales</taxon>
        <taxon>Phyllobacteriaceae</taxon>
        <taxon>Pseudaminobacter</taxon>
    </lineage>
</organism>
<evidence type="ECO:0000256" key="1">
    <source>
        <dbReference type="SAM" id="Phobius"/>
    </source>
</evidence>
<dbReference type="Proteomes" id="UP000240653">
    <property type="component" value="Unassembled WGS sequence"/>
</dbReference>
<feature type="transmembrane region" description="Helical" evidence="1">
    <location>
        <begin position="20"/>
        <end position="41"/>
    </location>
</feature>
<feature type="domain" description="TadE-like" evidence="2">
    <location>
        <begin position="18"/>
        <end position="60"/>
    </location>
</feature>
<sequence>MFGALRHIAGCFNRDKRGTALVEMALVAPLMIILSAGVFEFGNMLHQKLLMQAGLNDAARFAARCNSQMYTDYNLPAINCANIAKNIAVYGVTGDPTPASQPRVAGWSKNDVTVEIASPLGCHDAIVAGVTKYRSVTAQVCIVRVTNSKVYRDLGMLSVINIGPITLGGTHEERLIRF</sequence>
<dbReference type="EMBL" id="PXYL01000013">
    <property type="protein sequence ID" value="PSJ57672.1"/>
    <property type="molecule type" value="Genomic_DNA"/>
</dbReference>
<keyword evidence="1" id="KW-0472">Membrane</keyword>
<proteinExistence type="predicted"/>
<accession>A0A2P7S5E5</accession>
<keyword evidence="1" id="KW-1133">Transmembrane helix</keyword>
<comment type="caution">
    <text evidence="3">The sequence shown here is derived from an EMBL/GenBank/DDBJ whole genome shotgun (WGS) entry which is preliminary data.</text>
</comment>
<dbReference type="AlphaFoldDB" id="A0A2P7S5E5"/>
<protein>
    <submittedName>
        <fullName evidence="3">Pilus assembly protein</fullName>
    </submittedName>
</protein>